<dbReference type="NCBIfam" id="TIGR02681">
    <property type="entry name" value="phage_pRha"/>
    <property type="match status" value="1"/>
</dbReference>
<organism evidence="2 3">
    <name type="scientific">Pseudomonas syringae</name>
    <dbReference type="NCBI Taxonomy" id="317"/>
    <lineage>
        <taxon>Bacteria</taxon>
        <taxon>Pseudomonadati</taxon>
        <taxon>Pseudomonadota</taxon>
        <taxon>Gammaproteobacteria</taxon>
        <taxon>Pseudomonadales</taxon>
        <taxon>Pseudomonadaceae</taxon>
        <taxon>Pseudomonas</taxon>
    </lineage>
</organism>
<dbReference type="Proteomes" id="UP000028643">
    <property type="component" value="Unassembled WGS sequence"/>
</dbReference>
<dbReference type="AlphaFoldDB" id="A0A085V6P3"/>
<protein>
    <recommendedName>
        <fullName evidence="1">Bacteriophage P22 Orf201 C-terminal domain-containing protein</fullName>
    </recommendedName>
</protein>
<comment type="caution">
    <text evidence="2">The sequence shown here is derived from an EMBL/GenBank/DDBJ whole genome shotgun (WGS) entry which is preliminary data.</text>
</comment>
<evidence type="ECO:0000313" key="2">
    <source>
        <dbReference type="EMBL" id="KFE51106.1"/>
    </source>
</evidence>
<gene>
    <name evidence="2" type="ORF">IV02_13930</name>
</gene>
<dbReference type="Pfam" id="PF09669">
    <property type="entry name" value="Phage_pRha"/>
    <property type="match status" value="1"/>
</dbReference>
<dbReference type="InterPro" id="IPR018877">
    <property type="entry name" value="Phage_P22_Orf201_C"/>
</dbReference>
<proteinExistence type="predicted"/>
<evidence type="ECO:0000313" key="3">
    <source>
        <dbReference type="Proteomes" id="UP000028643"/>
    </source>
</evidence>
<dbReference type="EMBL" id="JPQT01000106">
    <property type="protein sequence ID" value="KFE51106.1"/>
    <property type="molecule type" value="Genomic_DNA"/>
</dbReference>
<evidence type="ECO:0000259" key="1">
    <source>
        <dbReference type="Pfam" id="PF10549"/>
    </source>
</evidence>
<dbReference type="InterPro" id="IPR014054">
    <property type="entry name" value="Phage_regulatory_Rha"/>
</dbReference>
<dbReference type="Pfam" id="PF10549">
    <property type="entry name" value="ORF11CD3"/>
    <property type="match status" value="1"/>
</dbReference>
<sequence>MPSKATWSRDSRPHIAETNSMTDLILTEDDYRQMVQPEDGKPTTDSLKVAEKFGKRHDTVLRAIDNLKCSAKFNRRNFAEISYLDDRGRSQRMFTMTKDGYMFLAMGFTGEKAAAWKEAFIDAFNWMAEEIQTLNLSYEQRRNHLMAEYQQEKGLASFAGKTMRRWQLKKPMIEGKLMAIDHDGQHILQLH</sequence>
<accession>A0A085V6P3</accession>
<name>A0A085V6P3_PSESX</name>
<feature type="domain" description="Bacteriophage P22 Orf201 C-terminal" evidence="1">
    <location>
        <begin position="137"/>
        <end position="186"/>
    </location>
</feature>
<dbReference type="PATRIC" id="fig|317.174.peg.2856"/>
<reference evidence="2 3" key="1">
    <citation type="submission" date="2014-07" db="EMBL/GenBank/DDBJ databases">
        <title>Draft Genome Sequences of Environmental Pseudomonas syringae strains.</title>
        <authorList>
            <person name="Baltrus D.A."/>
            <person name="Berge O."/>
            <person name="Morris C."/>
        </authorList>
    </citation>
    <scope>NUCLEOTIDE SEQUENCE [LARGE SCALE GENOMIC DNA]</scope>
    <source>
        <strain evidence="2 3">CEB003</strain>
    </source>
</reference>